<dbReference type="AlphaFoldDB" id="A0A0F3ILH9"/>
<comment type="similarity">
    <text evidence="3 11">Belongs to the NadD family.</text>
</comment>
<organism evidence="13 14">
    <name type="scientific">Methylocucumis oryzae</name>
    <dbReference type="NCBI Taxonomy" id="1632867"/>
    <lineage>
        <taxon>Bacteria</taxon>
        <taxon>Pseudomonadati</taxon>
        <taxon>Pseudomonadota</taxon>
        <taxon>Gammaproteobacteria</taxon>
        <taxon>Methylococcales</taxon>
        <taxon>Methylococcaceae</taxon>
        <taxon>Methylocucumis</taxon>
    </lineage>
</organism>
<dbReference type="NCBIfam" id="TIGR00482">
    <property type="entry name" value="nicotinate (nicotinamide) nucleotide adenylyltransferase"/>
    <property type="match status" value="1"/>
</dbReference>
<dbReference type="OrthoDB" id="5295945at2"/>
<keyword evidence="7 11" id="KW-0547">Nucleotide-binding</keyword>
<reference evidence="14" key="1">
    <citation type="submission" date="2015-03" db="EMBL/GenBank/DDBJ databases">
        <title>Draft genome sequence of a novel methanotroph (Sn10-6) isolated from flooded ricefield rhizosphere in India.</title>
        <authorList>
            <person name="Pandit P.S."/>
            <person name="Pore S.D."/>
            <person name="Arora P."/>
            <person name="Kapse N.G."/>
            <person name="Dhakephalkar P.K."/>
            <person name="Rahalkar M.C."/>
        </authorList>
    </citation>
    <scope>NUCLEOTIDE SEQUENCE [LARGE SCALE GENOMIC DNA]</scope>
    <source>
        <strain evidence="14">Sn10-6</strain>
    </source>
</reference>
<dbReference type="PANTHER" id="PTHR39321">
    <property type="entry name" value="NICOTINATE-NUCLEOTIDE ADENYLYLTRANSFERASE-RELATED"/>
    <property type="match status" value="1"/>
</dbReference>
<keyword evidence="9 11" id="KW-0520">NAD</keyword>
<dbReference type="Proteomes" id="UP000033684">
    <property type="component" value="Unassembled WGS sequence"/>
</dbReference>
<evidence type="ECO:0000256" key="10">
    <source>
        <dbReference type="ARBA" id="ARBA00048721"/>
    </source>
</evidence>
<keyword evidence="6 11" id="KW-0548">Nucleotidyltransferase</keyword>
<feature type="domain" description="Cytidyltransferase-like" evidence="12">
    <location>
        <begin position="13"/>
        <end position="187"/>
    </location>
</feature>
<dbReference type="GO" id="GO:0005524">
    <property type="term" value="F:ATP binding"/>
    <property type="evidence" value="ECO:0007669"/>
    <property type="project" value="UniProtKB-KW"/>
</dbReference>
<dbReference type="PATRIC" id="fig|1632867.3.peg.3674"/>
<evidence type="ECO:0000313" key="14">
    <source>
        <dbReference type="Proteomes" id="UP000033684"/>
    </source>
</evidence>
<dbReference type="EC" id="2.7.7.18" evidence="11"/>
<dbReference type="HAMAP" id="MF_00244">
    <property type="entry name" value="NaMN_adenylyltr"/>
    <property type="match status" value="1"/>
</dbReference>
<dbReference type="CDD" id="cd02165">
    <property type="entry name" value="NMNAT"/>
    <property type="match status" value="1"/>
</dbReference>
<evidence type="ECO:0000256" key="5">
    <source>
        <dbReference type="ARBA" id="ARBA00022679"/>
    </source>
</evidence>
<dbReference type="InterPro" id="IPR014729">
    <property type="entry name" value="Rossmann-like_a/b/a_fold"/>
</dbReference>
<dbReference type="Pfam" id="PF01467">
    <property type="entry name" value="CTP_transf_like"/>
    <property type="match status" value="1"/>
</dbReference>
<evidence type="ECO:0000256" key="3">
    <source>
        <dbReference type="ARBA" id="ARBA00009014"/>
    </source>
</evidence>
<accession>A0A0F3ILH9</accession>
<dbReference type="NCBIfam" id="TIGR00125">
    <property type="entry name" value="cyt_tran_rel"/>
    <property type="match status" value="1"/>
</dbReference>
<dbReference type="NCBIfam" id="NF000840">
    <property type="entry name" value="PRK00071.1-3"/>
    <property type="match status" value="1"/>
</dbReference>
<dbReference type="PANTHER" id="PTHR39321:SF3">
    <property type="entry name" value="PHOSPHOPANTETHEINE ADENYLYLTRANSFERASE"/>
    <property type="match status" value="1"/>
</dbReference>
<comment type="pathway">
    <text evidence="2 11">Cofactor biosynthesis; NAD(+) biosynthesis; deamido-NAD(+) from nicotinate D-ribonucleotide: step 1/1.</text>
</comment>
<evidence type="ECO:0000256" key="4">
    <source>
        <dbReference type="ARBA" id="ARBA00022642"/>
    </source>
</evidence>
<evidence type="ECO:0000256" key="2">
    <source>
        <dbReference type="ARBA" id="ARBA00005019"/>
    </source>
</evidence>
<dbReference type="UniPathway" id="UPA00253">
    <property type="reaction ID" value="UER00332"/>
</dbReference>
<evidence type="ECO:0000259" key="12">
    <source>
        <dbReference type="Pfam" id="PF01467"/>
    </source>
</evidence>
<keyword evidence="8 11" id="KW-0067">ATP-binding</keyword>
<name>A0A0F3ILH9_9GAMM</name>
<dbReference type="SUPFAM" id="SSF52374">
    <property type="entry name" value="Nucleotidylyl transferase"/>
    <property type="match status" value="1"/>
</dbReference>
<evidence type="ECO:0000256" key="1">
    <source>
        <dbReference type="ARBA" id="ARBA00002324"/>
    </source>
</evidence>
<evidence type="ECO:0000256" key="8">
    <source>
        <dbReference type="ARBA" id="ARBA00022840"/>
    </source>
</evidence>
<comment type="catalytic activity">
    <reaction evidence="10 11">
        <text>nicotinate beta-D-ribonucleotide + ATP + H(+) = deamido-NAD(+) + diphosphate</text>
        <dbReference type="Rhea" id="RHEA:22860"/>
        <dbReference type="ChEBI" id="CHEBI:15378"/>
        <dbReference type="ChEBI" id="CHEBI:30616"/>
        <dbReference type="ChEBI" id="CHEBI:33019"/>
        <dbReference type="ChEBI" id="CHEBI:57502"/>
        <dbReference type="ChEBI" id="CHEBI:58437"/>
        <dbReference type="EC" id="2.7.7.18"/>
    </reaction>
</comment>
<dbReference type="Gene3D" id="3.40.50.620">
    <property type="entry name" value="HUPs"/>
    <property type="match status" value="1"/>
</dbReference>
<dbReference type="NCBIfam" id="NF000839">
    <property type="entry name" value="PRK00071.1-1"/>
    <property type="match status" value="1"/>
</dbReference>
<keyword evidence="14" id="KW-1185">Reference proteome</keyword>
<comment type="caution">
    <text evidence="13">The sequence shown here is derived from an EMBL/GenBank/DDBJ whole genome shotgun (WGS) entry which is preliminary data.</text>
</comment>
<dbReference type="InterPro" id="IPR005248">
    <property type="entry name" value="NadD/NMNAT"/>
</dbReference>
<evidence type="ECO:0000256" key="11">
    <source>
        <dbReference type="HAMAP-Rule" id="MF_00244"/>
    </source>
</evidence>
<sequence>MVISDNNTTALGIMGGTFDPVHYGHLRAALEVTELFKLDQLKLIPCARPSHRNQPQTPDYMRADMLALAIKHYANLSLDTRELHRPGKSYTVDTLVSLREELPEHPLLLFIGTDAFNQLTSWYQWQRLFDYAHIIVLARPNTELPTLNAFCQQRLAQQRDELSQHLAGLLYLQTITQLDISATAIRQLIAQGKNPGFLLPDAVIEYIHQHRLYQSL</sequence>
<comment type="function">
    <text evidence="1 11">Catalyzes the reversible adenylation of nicotinate mononucleotide (NaMN) to nicotinic acid adenine dinucleotide (NaAD).</text>
</comment>
<protein>
    <recommendedName>
        <fullName evidence="11">Probable nicotinate-nucleotide adenylyltransferase</fullName>
        <ecNumber evidence="11">2.7.7.18</ecNumber>
    </recommendedName>
    <alternativeName>
        <fullName evidence="11">Deamido-NAD(+) diphosphorylase</fullName>
    </alternativeName>
    <alternativeName>
        <fullName evidence="11">Deamido-NAD(+) pyrophosphorylase</fullName>
    </alternativeName>
    <alternativeName>
        <fullName evidence="11">Nicotinate mononucleotide adenylyltransferase</fullName>
        <shortName evidence="11">NaMN adenylyltransferase</shortName>
    </alternativeName>
</protein>
<dbReference type="GO" id="GO:0009435">
    <property type="term" value="P:NAD+ biosynthetic process"/>
    <property type="evidence" value="ECO:0007669"/>
    <property type="project" value="UniProtKB-UniRule"/>
</dbReference>
<dbReference type="GO" id="GO:0004515">
    <property type="term" value="F:nicotinate-nucleotide adenylyltransferase activity"/>
    <property type="evidence" value="ECO:0007669"/>
    <property type="project" value="UniProtKB-UniRule"/>
</dbReference>
<reference evidence="13 14" key="2">
    <citation type="journal article" date="2016" name="Microb. Ecol.">
        <title>Genome Characteristics of a Novel Type I Methanotroph (Sn10-6) Isolated from a Flooded Indian Rice Field.</title>
        <authorList>
            <person name="Rahalkar M.C."/>
            <person name="Pandit P.S."/>
            <person name="Dhakephalkar P.K."/>
            <person name="Pore S."/>
            <person name="Arora P."/>
            <person name="Kapse N."/>
        </authorList>
    </citation>
    <scope>NUCLEOTIDE SEQUENCE [LARGE SCALE GENOMIC DNA]</scope>
    <source>
        <strain evidence="13 14">Sn10-6</strain>
    </source>
</reference>
<keyword evidence="4 11" id="KW-0662">Pyridine nucleotide biosynthesis</keyword>
<proteinExistence type="inferred from homology"/>
<evidence type="ECO:0000256" key="7">
    <source>
        <dbReference type="ARBA" id="ARBA00022741"/>
    </source>
</evidence>
<dbReference type="EMBL" id="LAJX01000030">
    <property type="protein sequence ID" value="KJV07522.1"/>
    <property type="molecule type" value="Genomic_DNA"/>
</dbReference>
<dbReference type="RefSeq" id="WP_045778284.1">
    <property type="nucleotide sequence ID" value="NZ_LAJX01000030.1"/>
</dbReference>
<dbReference type="InterPro" id="IPR004821">
    <property type="entry name" value="Cyt_trans-like"/>
</dbReference>
<keyword evidence="5 11" id="KW-0808">Transferase</keyword>
<evidence type="ECO:0000256" key="6">
    <source>
        <dbReference type="ARBA" id="ARBA00022695"/>
    </source>
</evidence>
<evidence type="ECO:0000313" key="13">
    <source>
        <dbReference type="EMBL" id="KJV07522.1"/>
    </source>
</evidence>
<gene>
    <name evidence="11" type="primary">nadD</name>
    <name evidence="13" type="ORF">VZ94_04230</name>
</gene>
<evidence type="ECO:0000256" key="9">
    <source>
        <dbReference type="ARBA" id="ARBA00023027"/>
    </source>
</evidence>